<reference evidence="2 3" key="1">
    <citation type="submission" date="2012-10" db="EMBL/GenBank/DDBJ databases">
        <title>Genome assembly of Amycolatopsis azurea DSM 43854.</title>
        <authorList>
            <person name="Khatri I."/>
            <person name="Kaur I."/>
            <person name="Subramanian S."/>
            <person name="Mayilraj S."/>
        </authorList>
    </citation>
    <scope>NUCLEOTIDE SEQUENCE [LARGE SCALE GENOMIC DNA]</scope>
    <source>
        <strain evidence="2 3">DSM 43854</strain>
    </source>
</reference>
<accession>M2QAT3</accession>
<dbReference type="Proteomes" id="UP000014137">
    <property type="component" value="Unassembled WGS sequence"/>
</dbReference>
<dbReference type="AlphaFoldDB" id="M2QAT3"/>
<evidence type="ECO:0000313" key="3">
    <source>
        <dbReference type="Proteomes" id="UP000014137"/>
    </source>
</evidence>
<dbReference type="PATRIC" id="fig|1238180.3.peg.1141"/>
<evidence type="ECO:0000313" key="2">
    <source>
        <dbReference type="EMBL" id="EMD29125.1"/>
    </source>
</evidence>
<name>M2QAT3_9PSEU</name>
<comment type="caution">
    <text evidence="2">The sequence shown here is derived from an EMBL/GenBank/DDBJ whole genome shotgun (WGS) entry which is preliminary data.</text>
</comment>
<feature type="region of interest" description="Disordered" evidence="1">
    <location>
        <begin position="1"/>
        <end position="23"/>
    </location>
</feature>
<organism evidence="2 3">
    <name type="scientific">Amycolatopsis azurea DSM 43854</name>
    <dbReference type="NCBI Taxonomy" id="1238180"/>
    <lineage>
        <taxon>Bacteria</taxon>
        <taxon>Bacillati</taxon>
        <taxon>Actinomycetota</taxon>
        <taxon>Actinomycetes</taxon>
        <taxon>Pseudonocardiales</taxon>
        <taxon>Pseudonocardiaceae</taxon>
        <taxon>Amycolatopsis</taxon>
    </lineage>
</organism>
<gene>
    <name evidence="2" type="ORF">C791_6128</name>
</gene>
<proteinExistence type="predicted"/>
<protein>
    <submittedName>
        <fullName evidence="2">Uncharacterized protein</fullName>
    </submittedName>
</protein>
<evidence type="ECO:0000256" key="1">
    <source>
        <dbReference type="SAM" id="MobiDB-lite"/>
    </source>
</evidence>
<sequence>MPLPGKARSRHATDVTEPEDTDLHHEFLQPHSAARWSADGPGSLPVSVVRLLLAECLCGKGITHRSAGTKRYRRRVTIS</sequence>
<dbReference type="EMBL" id="ANMG01000006">
    <property type="protein sequence ID" value="EMD29125.1"/>
    <property type="molecule type" value="Genomic_DNA"/>
</dbReference>